<protein>
    <submittedName>
        <fullName evidence="2">Uncharacterized protein</fullName>
    </submittedName>
</protein>
<organism evidence="2 3">
    <name type="scientific">Oryza sativa subsp. indica</name>
    <name type="common">Rice</name>
    <dbReference type="NCBI Taxonomy" id="39946"/>
    <lineage>
        <taxon>Eukaryota</taxon>
        <taxon>Viridiplantae</taxon>
        <taxon>Streptophyta</taxon>
        <taxon>Embryophyta</taxon>
        <taxon>Tracheophyta</taxon>
        <taxon>Spermatophyta</taxon>
        <taxon>Magnoliopsida</taxon>
        <taxon>Liliopsida</taxon>
        <taxon>Poales</taxon>
        <taxon>Poaceae</taxon>
        <taxon>BOP clade</taxon>
        <taxon>Oryzoideae</taxon>
        <taxon>Oryzeae</taxon>
        <taxon>Oryzinae</taxon>
        <taxon>Oryza</taxon>
        <taxon>Oryza sativa</taxon>
    </lineage>
</organism>
<feature type="compositionally biased region" description="Basic residues" evidence="1">
    <location>
        <begin position="1"/>
        <end position="18"/>
    </location>
</feature>
<dbReference type="HOGENOM" id="CLU_2658892_0_0_1"/>
<evidence type="ECO:0000313" key="2">
    <source>
        <dbReference type="EMBL" id="EEC81696.1"/>
    </source>
</evidence>
<feature type="compositionally biased region" description="Basic and acidic residues" evidence="1">
    <location>
        <begin position="44"/>
        <end position="53"/>
    </location>
</feature>
<reference evidence="2 3" key="1">
    <citation type="journal article" date="2005" name="PLoS Biol.">
        <title>The genomes of Oryza sativa: a history of duplications.</title>
        <authorList>
            <person name="Yu J."/>
            <person name="Wang J."/>
            <person name="Lin W."/>
            <person name="Li S."/>
            <person name="Li H."/>
            <person name="Zhou J."/>
            <person name="Ni P."/>
            <person name="Dong W."/>
            <person name="Hu S."/>
            <person name="Zeng C."/>
            <person name="Zhang J."/>
            <person name="Zhang Y."/>
            <person name="Li R."/>
            <person name="Xu Z."/>
            <person name="Li S."/>
            <person name="Li X."/>
            <person name="Zheng H."/>
            <person name="Cong L."/>
            <person name="Lin L."/>
            <person name="Yin J."/>
            <person name="Geng J."/>
            <person name="Li G."/>
            <person name="Shi J."/>
            <person name="Liu J."/>
            <person name="Lv H."/>
            <person name="Li J."/>
            <person name="Wang J."/>
            <person name="Deng Y."/>
            <person name="Ran L."/>
            <person name="Shi X."/>
            <person name="Wang X."/>
            <person name="Wu Q."/>
            <person name="Li C."/>
            <person name="Ren X."/>
            <person name="Wang J."/>
            <person name="Wang X."/>
            <person name="Li D."/>
            <person name="Liu D."/>
            <person name="Zhang X."/>
            <person name="Ji Z."/>
            <person name="Zhao W."/>
            <person name="Sun Y."/>
            <person name="Zhang Z."/>
            <person name="Bao J."/>
            <person name="Han Y."/>
            <person name="Dong L."/>
            <person name="Ji J."/>
            <person name="Chen P."/>
            <person name="Wu S."/>
            <person name="Liu J."/>
            <person name="Xiao Y."/>
            <person name="Bu D."/>
            <person name="Tan J."/>
            <person name="Yang L."/>
            <person name="Ye C."/>
            <person name="Zhang J."/>
            <person name="Xu J."/>
            <person name="Zhou Y."/>
            <person name="Yu Y."/>
            <person name="Zhang B."/>
            <person name="Zhuang S."/>
            <person name="Wei H."/>
            <person name="Liu B."/>
            <person name="Lei M."/>
            <person name="Yu H."/>
            <person name="Li Y."/>
            <person name="Xu H."/>
            <person name="Wei S."/>
            <person name="He X."/>
            <person name="Fang L."/>
            <person name="Zhang Z."/>
            <person name="Zhang Y."/>
            <person name="Huang X."/>
            <person name="Su Z."/>
            <person name="Tong W."/>
            <person name="Li J."/>
            <person name="Tong Z."/>
            <person name="Li S."/>
            <person name="Ye J."/>
            <person name="Wang L."/>
            <person name="Fang L."/>
            <person name="Lei T."/>
            <person name="Chen C."/>
            <person name="Chen H."/>
            <person name="Xu Z."/>
            <person name="Li H."/>
            <person name="Huang H."/>
            <person name="Zhang F."/>
            <person name="Xu H."/>
            <person name="Li N."/>
            <person name="Zhao C."/>
            <person name="Li S."/>
            <person name="Dong L."/>
            <person name="Huang Y."/>
            <person name="Li L."/>
            <person name="Xi Y."/>
            <person name="Qi Q."/>
            <person name="Li W."/>
            <person name="Zhang B."/>
            <person name="Hu W."/>
            <person name="Zhang Y."/>
            <person name="Tian X."/>
            <person name="Jiao Y."/>
            <person name="Liang X."/>
            <person name="Jin J."/>
            <person name="Gao L."/>
            <person name="Zheng W."/>
            <person name="Hao B."/>
            <person name="Liu S."/>
            <person name="Wang W."/>
            <person name="Yuan L."/>
            <person name="Cao M."/>
            <person name="McDermott J."/>
            <person name="Samudrala R."/>
            <person name="Wang J."/>
            <person name="Wong G.K."/>
            <person name="Yang H."/>
        </authorList>
    </citation>
    <scope>NUCLEOTIDE SEQUENCE [LARGE SCALE GENOMIC DNA]</scope>
    <source>
        <strain evidence="3">cv. 93-11</strain>
    </source>
</reference>
<proteinExistence type="predicted"/>
<evidence type="ECO:0000256" key="1">
    <source>
        <dbReference type="SAM" id="MobiDB-lite"/>
    </source>
</evidence>
<sequence length="76" mass="8622">MERRMLKHRQAVSKRRSVHEKTDVEQAKDRATRAQEKTSNVDSHASDLRAGKGECVRKSAMAIWPKARQSGPKHGN</sequence>
<gene>
    <name evidence="2" type="ORF">OsI_25292</name>
</gene>
<dbReference type="EMBL" id="CM000132">
    <property type="protein sequence ID" value="EEC81696.1"/>
    <property type="molecule type" value="Genomic_DNA"/>
</dbReference>
<dbReference type="AlphaFoldDB" id="B8B878"/>
<dbReference type="Gramene" id="BGIOSGA025350-TA">
    <property type="protein sequence ID" value="BGIOSGA025350-PA"/>
    <property type="gene ID" value="BGIOSGA025350"/>
</dbReference>
<keyword evidence="3" id="KW-1185">Reference proteome</keyword>
<dbReference type="Proteomes" id="UP000007015">
    <property type="component" value="Chromosome 7"/>
</dbReference>
<feature type="compositionally biased region" description="Basic and acidic residues" evidence="1">
    <location>
        <begin position="19"/>
        <end position="36"/>
    </location>
</feature>
<name>B8B878_ORYSI</name>
<feature type="region of interest" description="Disordered" evidence="1">
    <location>
        <begin position="1"/>
        <end position="53"/>
    </location>
</feature>
<evidence type="ECO:0000313" key="3">
    <source>
        <dbReference type="Proteomes" id="UP000007015"/>
    </source>
</evidence>
<accession>B8B878</accession>